<comment type="caution">
    <text evidence="2">The sequence shown here is derived from an EMBL/GenBank/DDBJ whole genome shotgun (WGS) entry which is preliminary data.</text>
</comment>
<feature type="region of interest" description="Disordered" evidence="1">
    <location>
        <begin position="1"/>
        <end position="55"/>
    </location>
</feature>
<evidence type="ECO:0000313" key="3">
    <source>
        <dbReference type="Proteomes" id="UP000198406"/>
    </source>
</evidence>
<dbReference type="PANTHER" id="PTHR37163:SF1">
    <property type="entry name" value="DUF501 DOMAIN-CONTAINING PROTEIN"/>
    <property type="match status" value="1"/>
</dbReference>
<dbReference type="OrthoDB" id="46395at2759"/>
<feature type="compositionally biased region" description="Basic residues" evidence="1">
    <location>
        <begin position="15"/>
        <end position="29"/>
    </location>
</feature>
<proteinExistence type="predicted"/>
<evidence type="ECO:0000256" key="1">
    <source>
        <dbReference type="SAM" id="MobiDB-lite"/>
    </source>
</evidence>
<organism evidence="2 3">
    <name type="scientific">Fistulifera solaris</name>
    <name type="common">Oleaginous diatom</name>
    <dbReference type="NCBI Taxonomy" id="1519565"/>
    <lineage>
        <taxon>Eukaryota</taxon>
        <taxon>Sar</taxon>
        <taxon>Stramenopiles</taxon>
        <taxon>Ochrophyta</taxon>
        <taxon>Bacillariophyta</taxon>
        <taxon>Bacillariophyceae</taxon>
        <taxon>Bacillariophycidae</taxon>
        <taxon>Naviculales</taxon>
        <taxon>Naviculaceae</taxon>
        <taxon>Fistulifera</taxon>
    </lineage>
</organism>
<dbReference type="InParanoid" id="A0A1Z5K406"/>
<dbReference type="EMBL" id="BDSP01000153">
    <property type="protein sequence ID" value="GAX20977.1"/>
    <property type="molecule type" value="Genomic_DNA"/>
</dbReference>
<feature type="compositionally biased region" description="Polar residues" evidence="1">
    <location>
        <begin position="44"/>
        <end position="55"/>
    </location>
</feature>
<keyword evidence="3" id="KW-1185">Reference proteome</keyword>
<reference evidence="2 3" key="1">
    <citation type="journal article" date="2015" name="Plant Cell">
        <title>Oil accumulation by the oleaginous diatom Fistulifera solaris as revealed by the genome and transcriptome.</title>
        <authorList>
            <person name="Tanaka T."/>
            <person name="Maeda Y."/>
            <person name="Veluchamy A."/>
            <person name="Tanaka M."/>
            <person name="Abida H."/>
            <person name="Marechal E."/>
            <person name="Bowler C."/>
            <person name="Muto M."/>
            <person name="Sunaga Y."/>
            <person name="Tanaka M."/>
            <person name="Yoshino T."/>
            <person name="Taniguchi T."/>
            <person name="Fukuda Y."/>
            <person name="Nemoto M."/>
            <person name="Matsumoto M."/>
            <person name="Wong P.S."/>
            <person name="Aburatani S."/>
            <person name="Fujibuchi W."/>
        </authorList>
    </citation>
    <scope>NUCLEOTIDE SEQUENCE [LARGE SCALE GENOMIC DNA]</scope>
    <source>
        <strain evidence="2 3">JPCC DA0580</strain>
    </source>
</reference>
<feature type="compositionally biased region" description="Polar residues" evidence="1">
    <location>
        <begin position="1"/>
        <end position="13"/>
    </location>
</feature>
<accession>A0A1Z5K406</accession>
<protein>
    <recommendedName>
        <fullName evidence="4">DUF501 domain-containing protein</fullName>
    </recommendedName>
</protein>
<dbReference type="Pfam" id="PF04417">
    <property type="entry name" value="DUF501"/>
    <property type="match status" value="1"/>
</dbReference>
<name>A0A1Z5K406_FISSO</name>
<dbReference type="Proteomes" id="UP000198406">
    <property type="component" value="Unassembled WGS sequence"/>
</dbReference>
<dbReference type="PANTHER" id="PTHR37163">
    <property type="entry name" value="CONSERVED PROTEIN"/>
    <property type="match status" value="1"/>
</dbReference>
<evidence type="ECO:0008006" key="4">
    <source>
        <dbReference type="Google" id="ProtNLM"/>
    </source>
</evidence>
<feature type="compositionally biased region" description="Basic and acidic residues" evidence="1">
    <location>
        <begin position="30"/>
        <end position="43"/>
    </location>
</feature>
<gene>
    <name evidence="2" type="ORF">FisN_1Lh357</name>
</gene>
<evidence type="ECO:0000313" key="2">
    <source>
        <dbReference type="EMBL" id="GAX20977.1"/>
    </source>
</evidence>
<dbReference type="AlphaFoldDB" id="A0A1Z5K406"/>
<dbReference type="InterPro" id="IPR007511">
    <property type="entry name" value="DUF501"/>
</dbReference>
<sequence>MSGTEEPTQSTKLLSRAKGRAARQRRRKLRDIQEAEEALREGRSSSASTSIPSDRSSVWPAVLDCRSKYGWSQEDEMALVGQLGYLPGNAIGVCARASGVTCLGDIDGAEPVVLKLYPIAVREECSGSSAGGRRKARKRTRQAKDIADASDAFSEKHLIEPFPTMYWVTSPMLRILISKLELESFGVRLKEKLESETESLESMRRAHVAYGKARKELLSDSDSALIMERKWESAFAETRGVAGLRHYSAIKCLHAHAAHFLSGENGSKDNAVGRWVMEEVERRLREEGDSSKCE</sequence>